<keyword evidence="3 10" id="KW-0963">Cytoplasm</keyword>
<dbReference type="Proteomes" id="UP000283255">
    <property type="component" value="Unassembled WGS sequence"/>
</dbReference>
<comment type="caution">
    <text evidence="15">The sequence shown here is derived from an EMBL/GenBank/DDBJ whole genome shotgun (WGS) entry which is preliminary data.</text>
</comment>
<dbReference type="Pfam" id="PF14748">
    <property type="entry name" value="P5CR_dimer"/>
    <property type="match status" value="1"/>
</dbReference>
<evidence type="ECO:0000256" key="6">
    <source>
        <dbReference type="ARBA" id="ARBA00022857"/>
    </source>
</evidence>
<keyword evidence="7 10" id="KW-0560">Oxidoreductase</keyword>
<proteinExistence type="inferred from homology"/>
<dbReference type="GO" id="GO:0005737">
    <property type="term" value="C:cytoplasm"/>
    <property type="evidence" value="ECO:0007669"/>
    <property type="project" value="UniProtKB-SubCell"/>
</dbReference>
<reference evidence="15 16" key="1">
    <citation type="submission" date="2018-09" db="EMBL/GenBank/DDBJ databases">
        <authorList>
            <person name="Wang F."/>
        </authorList>
    </citation>
    <scope>NUCLEOTIDE SEQUENCE [LARGE SCALE GENOMIC DNA]</scope>
    <source>
        <strain evidence="15 16">PLHSC7-2</strain>
    </source>
</reference>
<dbReference type="InterPro" id="IPR029036">
    <property type="entry name" value="P5CR_dimer"/>
</dbReference>
<evidence type="ECO:0000256" key="5">
    <source>
        <dbReference type="ARBA" id="ARBA00022650"/>
    </source>
</evidence>
<dbReference type="Pfam" id="PF03807">
    <property type="entry name" value="F420_oxidored"/>
    <property type="match status" value="1"/>
</dbReference>
<dbReference type="EMBL" id="QZCH01000031">
    <property type="protein sequence ID" value="RJG40027.1"/>
    <property type="molecule type" value="Genomic_DNA"/>
</dbReference>
<evidence type="ECO:0000256" key="2">
    <source>
        <dbReference type="ARBA" id="ARBA00005525"/>
    </source>
</evidence>
<comment type="subcellular location">
    <subcellularLocation>
        <location evidence="10">Cytoplasm</location>
    </subcellularLocation>
</comment>
<dbReference type="UniPathway" id="UPA00098">
    <property type="reaction ID" value="UER00361"/>
</dbReference>
<dbReference type="SUPFAM" id="SSF48179">
    <property type="entry name" value="6-phosphogluconate dehydrogenase C-terminal domain-like"/>
    <property type="match status" value="1"/>
</dbReference>
<evidence type="ECO:0000256" key="11">
    <source>
        <dbReference type="NCBIfam" id="TIGR00112"/>
    </source>
</evidence>
<dbReference type="PIRSF" id="PIRSF000193">
    <property type="entry name" value="Pyrrol-5-carb_rd"/>
    <property type="match status" value="1"/>
</dbReference>
<dbReference type="InterPro" id="IPR000304">
    <property type="entry name" value="Pyrroline-COOH_reductase"/>
</dbReference>
<evidence type="ECO:0000259" key="14">
    <source>
        <dbReference type="Pfam" id="PF14748"/>
    </source>
</evidence>
<sequence length="274" mass="28779">MMEQKKIAFIGAGNMASSIIGGLIQTGYDKANIIASDPSDENRAKITASFAIKTETDNAAAIAWADVVVLAVKPQIMAAVCEDIAARSAQLEQKLWVSIAAGVSIERFHGLLGSVPVVRTMPNTPALLGQGATGLFASEQVSSSDKTFAGELMSAVGVTTWVEQEAQINAVTAASGSGPAYFFLFMEAMQQAALELGLNEQQARALVQQTALGSAQMVINNPDLDLATLRANVTSKGGTTAEAIRTFMEQDLSTTVKQAMTAAADRGAEMEKLF</sequence>
<dbReference type="GO" id="GO:0004735">
    <property type="term" value="F:pyrroline-5-carboxylate reductase activity"/>
    <property type="evidence" value="ECO:0007669"/>
    <property type="project" value="UniProtKB-UniRule"/>
</dbReference>
<accession>A0A418YAM6</accession>
<gene>
    <name evidence="10" type="primary">proC</name>
    <name evidence="15" type="ORF">D1Z90_17675</name>
</gene>
<dbReference type="HAMAP" id="MF_01925">
    <property type="entry name" value="P5C_reductase"/>
    <property type="match status" value="1"/>
</dbReference>
<feature type="binding site" evidence="12">
    <location>
        <begin position="71"/>
        <end position="74"/>
    </location>
    <ligand>
        <name>NADP(+)</name>
        <dbReference type="ChEBI" id="CHEBI:58349"/>
    </ligand>
</feature>
<comment type="similarity">
    <text evidence="2 10">Belongs to the pyrroline-5-carboxylate reductase family.</text>
</comment>
<evidence type="ECO:0000313" key="16">
    <source>
        <dbReference type="Proteomes" id="UP000283255"/>
    </source>
</evidence>
<dbReference type="PANTHER" id="PTHR11645">
    <property type="entry name" value="PYRROLINE-5-CARBOXYLATE REDUCTASE"/>
    <property type="match status" value="1"/>
</dbReference>
<feature type="domain" description="Pyrroline-5-carboxylate reductase catalytic N-terminal" evidence="13">
    <location>
        <begin position="6"/>
        <end position="102"/>
    </location>
</feature>
<dbReference type="Gene3D" id="3.40.50.720">
    <property type="entry name" value="NAD(P)-binding Rossmann-like Domain"/>
    <property type="match status" value="1"/>
</dbReference>
<feature type="domain" description="Pyrroline-5-carboxylate reductase dimerisation" evidence="14">
    <location>
        <begin position="165"/>
        <end position="270"/>
    </location>
</feature>
<name>A0A418YAM6_9GAMM</name>
<dbReference type="AlphaFoldDB" id="A0A418YAM6"/>
<dbReference type="EC" id="1.5.1.2" evidence="10 11"/>
<keyword evidence="5 10" id="KW-0641">Proline biosynthesis</keyword>
<evidence type="ECO:0000256" key="9">
    <source>
        <dbReference type="ARBA" id="ARBA00052690"/>
    </source>
</evidence>
<evidence type="ECO:0000259" key="13">
    <source>
        <dbReference type="Pfam" id="PF03807"/>
    </source>
</evidence>
<comment type="catalytic activity">
    <reaction evidence="8 10">
        <text>L-proline + NAD(+) = (S)-1-pyrroline-5-carboxylate + NADH + 2 H(+)</text>
        <dbReference type="Rhea" id="RHEA:14105"/>
        <dbReference type="ChEBI" id="CHEBI:15378"/>
        <dbReference type="ChEBI" id="CHEBI:17388"/>
        <dbReference type="ChEBI" id="CHEBI:57540"/>
        <dbReference type="ChEBI" id="CHEBI:57945"/>
        <dbReference type="ChEBI" id="CHEBI:60039"/>
        <dbReference type="EC" id="1.5.1.2"/>
    </reaction>
</comment>
<evidence type="ECO:0000256" key="10">
    <source>
        <dbReference type="HAMAP-Rule" id="MF_01925"/>
    </source>
</evidence>
<dbReference type="InterPro" id="IPR008927">
    <property type="entry name" value="6-PGluconate_DH-like_C_sf"/>
</dbReference>
<dbReference type="GO" id="GO:0055129">
    <property type="term" value="P:L-proline biosynthetic process"/>
    <property type="evidence" value="ECO:0007669"/>
    <property type="project" value="UniProtKB-UniRule"/>
</dbReference>
<feature type="binding site" evidence="12">
    <location>
        <begin position="10"/>
        <end position="15"/>
    </location>
    <ligand>
        <name>NADP(+)</name>
        <dbReference type="ChEBI" id="CHEBI:58349"/>
    </ligand>
</feature>
<dbReference type="PANTHER" id="PTHR11645:SF0">
    <property type="entry name" value="PYRROLINE-5-CARBOXYLATE REDUCTASE 3"/>
    <property type="match status" value="1"/>
</dbReference>
<keyword evidence="4 10" id="KW-0028">Amino-acid biosynthesis</keyword>
<dbReference type="NCBIfam" id="TIGR00112">
    <property type="entry name" value="proC"/>
    <property type="match status" value="1"/>
</dbReference>
<dbReference type="SUPFAM" id="SSF51735">
    <property type="entry name" value="NAD(P)-binding Rossmann-fold domains"/>
    <property type="match status" value="1"/>
</dbReference>
<organism evidence="15 16">
    <name type="scientific">Motilimonas pumila</name>
    <dbReference type="NCBI Taxonomy" id="2303987"/>
    <lineage>
        <taxon>Bacteria</taxon>
        <taxon>Pseudomonadati</taxon>
        <taxon>Pseudomonadota</taxon>
        <taxon>Gammaproteobacteria</taxon>
        <taxon>Alteromonadales</taxon>
        <taxon>Alteromonadales genera incertae sedis</taxon>
        <taxon>Motilimonas</taxon>
    </lineage>
</organism>
<dbReference type="OrthoDB" id="9805754at2"/>
<evidence type="ECO:0000313" key="15">
    <source>
        <dbReference type="EMBL" id="RJG40027.1"/>
    </source>
</evidence>
<evidence type="ECO:0000256" key="7">
    <source>
        <dbReference type="ARBA" id="ARBA00023002"/>
    </source>
</evidence>
<comment type="catalytic activity">
    <reaction evidence="9 10">
        <text>L-proline + NADP(+) = (S)-1-pyrroline-5-carboxylate + NADPH + 2 H(+)</text>
        <dbReference type="Rhea" id="RHEA:14109"/>
        <dbReference type="ChEBI" id="CHEBI:15378"/>
        <dbReference type="ChEBI" id="CHEBI:17388"/>
        <dbReference type="ChEBI" id="CHEBI:57783"/>
        <dbReference type="ChEBI" id="CHEBI:58349"/>
        <dbReference type="ChEBI" id="CHEBI:60039"/>
        <dbReference type="EC" id="1.5.1.2"/>
    </reaction>
</comment>
<evidence type="ECO:0000256" key="12">
    <source>
        <dbReference type="PIRSR" id="PIRSR000193-1"/>
    </source>
</evidence>
<comment type="pathway">
    <text evidence="1 10">Amino-acid biosynthesis; L-proline biosynthesis; L-proline from L-glutamate 5-semialdehyde: step 1/1.</text>
</comment>
<comment type="function">
    <text evidence="10">Catalyzes the reduction of 1-pyrroline-5-carboxylate (PCA) to L-proline.</text>
</comment>
<dbReference type="InterPro" id="IPR036291">
    <property type="entry name" value="NAD(P)-bd_dom_sf"/>
</dbReference>
<evidence type="ECO:0000256" key="1">
    <source>
        <dbReference type="ARBA" id="ARBA00005205"/>
    </source>
</evidence>
<evidence type="ECO:0000256" key="8">
    <source>
        <dbReference type="ARBA" id="ARBA00050547"/>
    </source>
</evidence>
<protein>
    <recommendedName>
        <fullName evidence="10 11">Pyrroline-5-carboxylate reductase</fullName>
        <shortName evidence="10">P5C reductase</shortName>
        <shortName evidence="10">P5CR</shortName>
        <ecNumber evidence="10 11">1.5.1.2</ecNumber>
    </recommendedName>
    <alternativeName>
        <fullName evidence="10">PCA reductase</fullName>
    </alternativeName>
</protein>
<evidence type="ECO:0000256" key="4">
    <source>
        <dbReference type="ARBA" id="ARBA00022605"/>
    </source>
</evidence>
<keyword evidence="16" id="KW-1185">Reference proteome</keyword>
<dbReference type="InterPro" id="IPR028939">
    <property type="entry name" value="P5C_Rdtase_cat_N"/>
</dbReference>
<dbReference type="FunFam" id="1.10.3730.10:FF:000001">
    <property type="entry name" value="Pyrroline-5-carboxylate reductase"/>
    <property type="match status" value="1"/>
</dbReference>
<evidence type="ECO:0000256" key="3">
    <source>
        <dbReference type="ARBA" id="ARBA00022490"/>
    </source>
</evidence>
<feature type="binding site" evidence="12">
    <location>
        <position position="58"/>
    </location>
    <ligand>
        <name>NADPH</name>
        <dbReference type="ChEBI" id="CHEBI:57783"/>
    </ligand>
</feature>
<keyword evidence="6 10" id="KW-0521">NADP</keyword>
<reference evidence="15 16" key="2">
    <citation type="submission" date="2019-01" db="EMBL/GenBank/DDBJ databases">
        <title>Motilimonas pumilus sp. nov., isolated from the gut of sea cucumber (Apostichopus japonicus).</title>
        <authorList>
            <person name="Wang F.-Q."/>
            <person name="Ren L.-H."/>
            <person name="Lin Y.-W."/>
            <person name="Sun G.-H."/>
            <person name="Du Z.-J."/>
            <person name="Zhao J.-X."/>
            <person name="Liu X.-J."/>
            <person name="Liu L.-J."/>
        </authorList>
    </citation>
    <scope>NUCLEOTIDE SEQUENCE [LARGE SCALE GENOMIC DNA]</scope>
    <source>
        <strain evidence="15 16">PLHSC7-2</strain>
    </source>
</reference>
<dbReference type="FunFam" id="3.40.50.720:FF:000105">
    <property type="entry name" value="Pyrroline-5-carboxylate reductase"/>
    <property type="match status" value="1"/>
</dbReference>
<dbReference type="Gene3D" id="1.10.3730.10">
    <property type="entry name" value="ProC C-terminal domain-like"/>
    <property type="match status" value="1"/>
</dbReference>